<reference evidence="1" key="1">
    <citation type="submission" date="2021-06" db="EMBL/GenBank/DDBJ databases">
        <authorList>
            <person name="Hodson N. C."/>
            <person name="Mongue J. A."/>
            <person name="Jaron S. K."/>
        </authorList>
    </citation>
    <scope>NUCLEOTIDE SEQUENCE</scope>
</reference>
<dbReference type="AlphaFoldDB" id="A0A8J2P210"/>
<evidence type="ECO:0000313" key="2">
    <source>
        <dbReference type="Proteomes" id="UP000708208"/>
    </source>
</evidence>
<proteinExistence type="predicted"/>
<evidence type="ECO:0000313" key="1">
    <source>
        <dbReference type="EMBL" id="CAG7721054.1"/>
    </source>
</evidence>
<protein>
    <submittedName>
        <fullName evidence="1">Uncharacterized protein</fullName>
    </submittedName>
</protein>
<dbReference type="Proteomes" id="UP000708208">
    <property type="component" value="Unassembled WGS sequence"/>
</dbReference>
<name>A0A8J2P210_9HEXA</name>
<feature type="non-terminal residue" evidence="1">
    <location>
        <position position="85"/>
    </location>
</feature>
<comment type="caution">
    <text evidence="1">The sequence shown here is derived from an EMBL/GenBank/DDBJ whole genome shotgun (WGS) entry which is preliminary data.</text>
</comment>
<organism evidence="1 2">
    <name type="scientific">Allacma fusca</name>
    <dbReference type="NCBI Taxonomy" id="39272"/>
    <lineage>
        <taxon>Eukaryota</taxon>
        <taxon>Metazoa</taxon>
        <taxon>Ecdysozoa</taxon>
        <taxon>Arthropoda</taxon>
        <taxon>Hexapoda</taxon>
        <taxon>Collembola</taxon>
        <taxon>Symphypleona</taxon>
        <taxon>Sminthuridae</taxon>
        <taxon>Allacma</taxon>
    </lineage>
</organism>
<keyword evidence="2" id="KW-1185">Reference proteome</keyword>
<gene>
    <name evidence="1" type="ORF">AFUS01_LOCUS10303</name>
</gene>
<accession>A0A8J2P210</accession>
<dbReference type="EMBL" id="CAJVCH010076544">
    <property type="protein sequence ID" value="CAG7721054.1"/>
    <property type="molecule type" value="Genomic_DNA"/>
</dbReference>
<sequence>DSFILSSLASEDGQTDETKLAIITHLVDNLIDVKLVIENNRYRTQILEYLSNVLLTTVHWKDFSVAHYILVLDLQLKILRRRNVL</sequence>